<sequence length="588" mass="64615">MFRNVFALKSLERYFLTLAAGVALPVSMLTVIVVQQNWRSLAATDDALRGFVVVRTTLMTMEAVSAERGPMNSALGSDLPVPENILHALDQARQHTNAQIADLLALYRAPLNPNGAREFTNIQRIRESLLNARASADAAIAAPRAHTSGHNLSTVVGDMVAVVPELRAAMSDGIGLIARNQGEDFDLLSLALLAGELREQAGLLGSTFAPALSKRRTLTASDQLRIERVIGRIDQLRALIDANIASMPRYASSLAYRELQQQYFGDGMNYLDSVRAMAERVPEESLVSMYELGANYVPRMKSILRFRDLMLNEVERRIGENRQAAIRVLLTTLAAAAMLTAALIIGLSMFRKRVIRPFVRATNIIGAIAKGGDVPAIPADQYRGEVNGMFKALNVLNDNAAAVRKLELERDRLIQDLAIMAETDFLTGLLNRRAFEKRLEASLDDIRNDAQDGLGFILFDIDHFKSINDTHGHATGDEALKTVAHLCRTTFRESDVVARVGGEEFAVLCRSRNPDRVRDIAERMRLSIAQTRIRADGGSSFSMTASFGVSHARGGDTAALENLSRRADELLYKAKLTGRNCVLLEQMA</sequence>
<evidence type="ECO:0000256" key="2">
    <source>
        <dbReference type="ARBA" id="ARBA00034247"/>
    </source>
</evidence>
<proteinExistence type="predicted"/>
<dbReference type="Proteomes" id="UP000285324">
    <property type="component" value="Unassembled WGS sequence"/>
</dbReference>
<keyword evidence="3" id="KW-0812">Transmembrane</keyword>
<dbReference type="PANTHER" id="PTHR45138:SF9">
    <property type="entry name" value="DIGUANYLATE CYCLASE DGCM-RELATED"/>
    <property type="match status" value="1"/>
</dbReference>
<evidence type="ECO:0000259" key="4">
    <source>
        <dbReference type="PROSITE" id="PS50887"/>
    </source>
</evidence>
<feature type="domain" description="GGDEF" evidence="4">
    <location>
        <begin position="452"/>
        <end position="587"/>
    </location>
</feature>
<keyword evidence="3" id="KW-1133">Transmembrane helix</keyword>
<comment type="caution">
    <text evidence="5">The sequence shown here is derived from an EMBL/GenBank/DDBJ whole genome shotgun (WGS) entry which is preliminary data.</text>
</comment>
<name>A0A424WJY3_ALCXX</name>
<dbReference type="SMART" id="SM00267">
    <property type="entry name" value="GGDEF"/>
    <property type="match status" value="1"/>
</dbReference>
<organism evidence="5 6">
    <name type="scientific">Alcaligenes xylosoxydans xylosoxydans</name>
    <name type="common">Achromobacter xylosoxidans</name>
    <dbReference type="NCBI Taxonomy" id="85698"/>
    <lineage>
        <taxon>Bacteria</taxon>
        <taxon>Pseudomonadati</taxon>
        <taxon>Pseudomonadota</taxon>
        <taxon>Betaproteobacteria</taxon>
        <taxon>Burkholderiales</taxon>
        <taxon>Alcaligenaceae</taxon>
        <taxon>Achromobacter</taxon>
    </lineage>
</organism>
<dbReference type="InterPro" id="IPR050469">
    <property type="entry name" value="Diguanylate_Cyclase"/>
</dbReference>
<dbReference type="PROSITE" id="PS50887">
    <property type="entry name" value="GGDEF"/>
    <property type="match status" value="1"/>
</dbReference>
<accession>A0A424WJY3</accession>
<dbReference type="EC" id="2.7.7.65" evidence="1"/>
<feature type="transmembrane region" description="Helical" evidence="3">
    <location>
        <begin position="326"/>
        <end position="350"/>
    </location>
</feature>
<dbReference type="OrthoDB" id="9813903at2"/>
<dbReference type="InterPro" id="IPR043128">
    <property type="entry name" value="Rev_trsase/Diguanyl_cyclase"/>
</dbReference>
<feature type="transmembrane region" description="Helical" evidence="3">
    <location>
        <begin position="14"/>
        <end position="34"/>
    </location>
</feature>
<dbReference type="InterPro" id="IPR000160">
    <property type="entry name" value="GGDEF_dom"/>
</dbReference>
<evidence type="ECO:0000313" key="6">
    <source>
        <dbReference type="Proteomes" id="UP000285324"/>
    </source>
</evidence>
<evidence type="ECO:0000256" key="1">
    <source>
        <dbReference type="ARBA" id="ARBA00012528"/>
    </source>
</evidence>
<protein>
    <recommendedName>
        <fullName evidence="1">diguanylate cyclase</fullName>
        <ecNumber evidence="1">2.7.7.65</ecNumber>
    </recommendedName>
</protein>
<dbReference type="CDD" id="cd01949">
    <property type="entry name" value="GGDEF"/>
    <property type="match status" value="1"/>
</dbReference>
<dbReference type="InterPro" id="IPR029787">
    <property type="entry name" value="Nucleotide_cyclase"/>
</dbReference>
<reference evidence="5 6" key="1">
    <citation type="submission" date="2018-08" db="EMBL/GenBank/DDBJ databases">
        <title>Achromobacter xylosoxidans Genome sequencing and assembly.</title>
        <authorList>
            <person name="Wang R."/>
            <person name="Rensing C."/>
            <person name="Li Y."/>
        </authorList>
    </citation>
    <scope>NUCLEOTIDE SEQUENCE [LARGE SCALE GENOMIC DNA]</scope>
    <source>
        <strain evidence="5 6">GD003A</strain>
    </source>
</reference>
<comment type="catalytic activity">
    <reaction evidence="2">
        <text>2 GTP = 3',3'-c-di-GMP + 2 diphosphate</text>
        <dbReference type="Rhea" id="RHEA:24898"/>
        <dbReference type="ChEBI" id="CHEBI:33019"/>
        <dbReference type="ChEBI" id="CHEBI:37565"/>
        <dbReference type="ChEBI" id="CHEBI:58805"/>
        <dbReference type="EC" id="2.7.7.65"/>
    </reaction>
</comment>
<evidence type="ECO:0000313" key="5">
    <source>
        <dbReference type="EMBL" id="RPJ93631.1"/>
    </source>
</evidence>
<dbReference type="AlphaFoldDB" id="A0A424WJY3"/>
<evidence type="ECO:0000256" key="3">
    <source>
        <dbReference type="SAM" id="Phobius"/>
    </source>
</evidence>
<dbReference type="PANTHER" id="PTHR45138">
    <property type="entry name" value="REGULATORY COMPONENTS OF SENSORY TRANSDUCTION SYSTEM"/>
    <property type="match status" value="1"/>
</dbReference>
<gene>
    <name evidence="5" type="ORF">DY367_02415</name>
</gene>
<keyword evidence="3" id="KW-0472">Membrane</keyword>
<dbReference type="Pfam" id="PF00990">
    <property type="entry name" value="GGDEF"/>
    <property type="match status" value="1"/>
</dbReference>
<dbReference type="GO" id="GO:0052621">
    <property type="term" value="F:diguanylate cyclase activity"/>
    <property type="evidence" value="ECO:0007669"/>
    <property type="project" value="UniProtKB-EC"/>
</dbReference>
<dbReference type="SUPFAM" id="SSF55073">
    <property type="entry name" value="Nucleotide cyclase"/>
    <property type="match status" value="1"/>
</dbReference>
<dbReference type="FunFam" id="3.30.70.270:FF:000001">
    <property type="entry name" value="Diguanylate cyclase domain protein"/>
    <property type="match status" value="1"/>
</dbReference>
<dbReference type="NCBIfam" id="TIGR00254">
    <property type="entry name" value="GGDEF"/>
    <property type="match status" value="1"/>
</dbReference>
<dbReference type="EMBL" id="QVXO01000002">
    <property type="protein sequence ID" value="RPJ93631.1"/>
    <property type="molecule type" value="Genomic_DNA"/>
</dbReference>
<dbReference type="Gene3D" id="3.30.70.270">
    <property type="match status" value="1"/>
</dbReference>